<evidence type="ECO:0000313" key="1">
    <source>
        <dbReference type="EMBL" id="EQC38828.1"/>
    </source>
</evidence>
<dbReference type="VEuPathDB" id="FungiDB:SDRG_03786"/>
<accession>T0S1E1</accession>
<keyword evidence="2" id="KW-1185">Reference proteome</keyword>
<evidence type="ECO:0000313" key="2">
    <source>
        <dbReference type="Proteomes" id="UP000030762"/>
    </source>
</evidence>
<dbReference type="InParanoid" id="T0S1E1"/>
<reference evidence="1 2" key="1">
    <citation type="submission" date="2012-04" db="EMBL/GenBank/DDBJ databases">
        <title>The Genome Sequence of Saprolegnia declina VS20.</title>
        <authorList>
            <consortium name="The Broad Institute Genome Sequencing Platform"/>
            <person name="Russ C."/>
            <person name="Nusbaum C."/>
            <person name="Tyler B."/>
            <person name="van West P."/>
            <person name="Dieguez-Uribeondo J."/>
            <person name="de Bruijn I."/>
            <person name="Tripathy S."/>
            <person name="Jiang R."/>
            <person name="Young S.K."/>
            <person name="Zeng Q."/>
            <person name="Gargeya S."/>
            <person name="Fitzgerald M."/>
            <person name="Haas B."/>
            <person name="Abouelleil A."/>
            <person name="Alvarado L."/>
            <person name="Arachchi H.M."/>
            <person name="Berlin A."/>
            <person name="Chapman S.B."/>
            <person name="Goldberg J."/>
            <person name="Griggs A."/>
            <person name="Gujja S."/>
            <person name="Hansen M."/>
            <person name="Howarth C."/>
            <person name="Imamovic A."/>
            <person name="Larimer J."/>
            <person name="McCowen C."/>
            <person name="Montmayeur A."/>
            <person name="Murphy C."/>
            <person name="Neiman D."/>
            <person name="Pearson M."/>
            <person name="Priest M."/>
            <person name="Roberts A."/>
            <person name="Saif S."/>
            <person name="Shea T."/>
            <person name="Sisk P."/>
            <person name="Sykes S."/>
            <person name="Wortman J."/>
            <person name="Nusbaum C."/>
            <person name="Birren B."/>
        </authorList>
    </citation>
    <scope>NUCLEOTIDE SEQUENCE [LARGE SCALE GENOMIC DNA]</scope>
    <source>
        <strain evidence="1 2">VS20</strain>
    </source>
</reference>
<name>T0S1E1_SAPDV</name>
<dbReference type="GeneID" id="19944513"/>
<protein>
    <submittedName>
        <fullName evidence="1">Uncharacterized protein</fullName>
    </submittedName>
</protein>
<dbReference type="EMBL" id="JH767140">
    <property type="protein sequence ID" value="EQC38828.1"/>
    <property type="molecule type" value="Genomic_DNA"/>
</dbReference>
<sequence length="120" mass="13882">MADYMMPAKDATFNRLEHFDFLGIQKEMTATDSHYYVVAATSRTRVTSVPIADPARLRKECLQELLHHDAKGNMSWFDGDAIEDENKKVLQHPVIRVLILLKWREVETTFSRRDVSCEPS</sequence>
<dbReference type="Proteomes" id="UP000030762">
    <property type="component" value="Unassembled WGS sequence"/>
</dbReference>
<gene>
    <name evidence="1" type="ORF">SDRG_03786</name>
</gene>
<proteinExistence type="predicted"/>
<organism evidence="1 2">
    <name type="scientific">Saprolegnia diclina (strain VS20)</name>
    <dbReference type="NCBI Taxonomy" id="1156394"/>
    <lineage>
        <taxon>Eukaryota</taxon>
        <taxon>Sar</taxon>
        <taxon>Stramenopiles</taxon>
        <taxon>Oomycota</taxon>
        <taxon>Saprolegniomycetes</taxon>
        <taxon>Saprolegniales</taxon>
        <taxon>Saprolegniaceae</taxon>
        <taxon>Saprolegnia</taxon>
    </lineage>
</organism>
<dbReference type="AlphaFoldDB" id="T0S1E1"/>
<dbReference type="RefSeq" id="XP_008607652.1">
    <property type="nucleotide sequence ID" value="XM_008609430.1"/>
</dbReference>